<dbReference type="AlphaFoldDB" id="A0A826H1M8"/>
<name>A0A826H1M8_9SPIR</name>
<evidence type="ECO:0000313" key="1">
    <source>
        <dbReference type="EMBL" id="EEH00463.1"/>
    </source>
</evidence>
<organism evidence="1 2">
    <name type="scientific">Borreliella finlandensis</name>
    <dbReference type="NCBI Taxonomy" id="498741"/>
    <lineage>
        <taxon>Bacteria</taxon>
        <taxon>Pseudomonadati</taxon>
        <taxon>Spirochaetota</taxon>
        <taxon>Spirochaetia</taxon>
        <taxon>Spirochaetales</taxon>
        <taxon>Borreliaceae</taxon>
        <taxon>Borreliella</taxon>
    </lineage>
</organism>
<protein>
    <submittedName>
        <fullName evidence="1">Uncharacterized protein</fullName>
    </submittedName>
</protein>
<evidence type="ECO:0000313" key="2">
    <source>
        <dbReference type="Proteomes" id="UP000006166"/>
    </source>
</evidence>
<keyword evidence="2" id="KW-1185">Reference proteome</keyword>
<comment type="caution">
    <text evidence="1">The sequence shown here is derived from an EMBL/GenBank/DDBJ whole genome shotgun (WGS) entry which is preliminary data.</text>
</comment>
<sequence length="63" mass="7507">MWRILLFFSISFSLIFLVLISNSELTLLETDLEHDRIDNIERKMISLVFTISPFSIECFYCNK</sequence>
<dbReference type="Proteomes" id="UP000006166">
    <property type="component" value="Unassembled WGS sequence"/>
</dbReference>
<dbReference type="EMBL" id="ABJZ02000005">
    <property type="protein sequence ID" value="EEH00463.1"/>
    <property type="molecule type" value="Genomic_DNA"/>
</dbReference>
<proteinExistence type="predicted"/>
<accession>A0A826H1M8</accession>
<reference evidence="1 2" key="1">
    <citation type="journal article" date="2011" name="J. Bacteriol.">
        <title>Whole genome sequence of an unusual Borrelia burgdorferi sensu lato isolate.</title>
        <authorList>
            <person name="Casjens S.R."/>
            <person name="Fraser-Liggett C.M."/>
            <person name="Mongodin E.F."/>
            <person name="Qiu W.G."/>
            <person name="Dunn J.J."/>
            <person name="Luft B.J."/>
            <person name="Schutzer S.E."/>
        </authorList>
    </citation>
    <scope>NUCLEOTIDE SEQUENCE [LARGE SCALE GENOMIC DNA]</scope>
    <source>
        <strain evidence="1 2">SV1</strain>
    </source>
</reference>
<gene>
    <name evidence="1" type="ORF">BSV1_0477</name>
</gene>